<accession>W4KIV1</accession>
<sequence>MLLHKDHNASSPSRNSSPDVVLMVSNPDVGRVDRGTSPHRANAGRIDRGTSPPQPEPAIVTLTPHLNNFSDDNAEDYAKFKERERIRRPSPKGSPRNASRNENPDDRNPPGSDEIPVGVPPPAAITTNIGAAGPSGLRARTAAQLPSHGETELVLVIQGTTPPSVSVGGQVPRSMGRTTLGTDPHSGELERHTDTLLQQNTISAGNPEMRIATYLNNWLVPVSRSEGSPSKLTLTWPLGSNTTTDDHKLSSSIPTSSPSMSTESSFQLSSSPENWAPSNQVEPILSALSLGTYHVPENVPRLYQIQEAILRLPPLTGYEIFPYLMGVPTRRNRLSIKEMKEGGVEEVRQPSAAEQLLAGVFDTGLERLLLMIQEIMTMPIPTINLMKEAMATKDPMITRED</sequence>
<dbReference type="KEGG" id="hir:HETIRDRAFT_115378"/>
<feature type="compositionally biased region" description="Low complexity" evidence="1">
    <location>
        <begin position="250"/>
        <end position="265"/>
    </location>
</feature>
<feature type="compositionally biased region" description="Basic and acidic residues" evidence="1">
    <location>
        <begin position="76"/>
        <end position="87"/>
    </location>
</feature>
<name>W4KIV1_HETIT</name>
<dbReference type="EMBL" id="KI925455">
    <property type="protein sequence ID" value="ETW85250.1"/>
    <property type="molecule type" value="Genomic_DNA"/>
</dbReference>
<evidence type="ECO:0000313" key="2">
    <source>
        <dbReference type="EMBL" id="ETW85250.1"/>
    </source>
</evidence>
<reference evidence="2 3" key="1">
    <citation type="journal article" date="2012" name="New Phytol.">
        <title>Insight into trade-off between wood decay and parasitism from the genome of a fungal forest pathogen.</title>
        <authorList>
            <person name="Olson A."/>
            <person name="Aerts A."/>
            <person name="Asiegbu F."/>
            <person name="Belbahri L."/>
            <person name="Bouzid O."/>
            <person name="Broberg A."/>
            <person name="Canback B."/>
            <person name="Coutinho P.M."/>
            <person name="Cullen D."/>
            <person name="Dalman K."/>
            <person name="Deflorio G."/>
            <person name="van Diepen L.T."/>
            <person name="Dunand C."/>
            <person name="Duplessis S."/>
            <person name="Durling M."/>
            <person name="Gonthier P."/>
            <person name="Grimwood J."/>
            <person name="Fossdal C.G."/>
            <person name="Hansson D."/>
            <person name="Henrissat B."/>
            <person name="Hietala A."/>
            <person name="Himmelstrand K."/>
            <person name="Hoffmeister D."/>
            <person name="Hogberg N."/>
            <person name="James T.Y."/>
            <person name="Karlsson M."/>
            <person name="Kohler A."/>
            <person name="Kues U."/>
            <person name="Lee Y.H."/>
            <person name="Lin Y.C."/>
            <person name="Lind M."/>
            <person name="Lindquist E."/>
            <person name="Lombard V."/>
            <person name="Lucas S."/>
            <person name="Lunden K."/>
            <person name="Morin E."/>
            <person name="Murat C."/>
            <person name="Park J."/>
            <person name="Raffaello T."/>
            <person name="Rouze P."/>
            <person name="Salamov A."/>
            <person name="Schmutz J."/>
            <person name="Solheim H."/>
            <person name="Stahlberg J."/>
            <person name="Velez H."/>
            <person name="de Vries R.P."/>
            <person name="Wiebenga A."/>
            <person name="Woodward S."/>
            <person name="Yakovlev I."/>
            <person name="Garbelotto M."/>
            <person name="Martin F."/>
            <person name="Grigoriev I.V."/>
            <person name="Stenlid J."/>
        </authorList>
    </citation>
    <scope>NUCLEOTIDE SEQUENCE [LARGE SCALE GENOMIC DNA]</scope>
    <source>
        <strain evidence="2 3">TC 32-1</strain>
    </source>
</reference>
<dbReference type="InParanoid" id="W4KIV1"/>
<feature type="region of interest" description="Disordered" evidence="1">
    <location>
        <begin position="164"/>
        <end position="189"/>
    </location>
</feature>
<dbReference type="Proteomes" id="UP000030671">
    <property type="component" value="Unassembled WGS sequence"/>
</dbReference>
<evidence type="ECO:0000313" key="3">
    <source>
        <dbReference type="Proteomes" id="UP000030671"/>
    </source>
</evidence>
<evidence type="ECO:0000256" key="1">
    <source>
        <dbReference type="SAM" id="MobiDB-lite"/>
    </source>
</evidence>
<organism evidence="2 3">
    <name type="scientific">Heterobasidion irregulare (strain TC 32-1)</name>
    <dbReference type="NCBI Taxonomy" id="747525"/>
    <lineage>
        <taxon>Eukaryota</taxon>
        <taxon>Fungi</taxon>
        <taxon>Dikarya</taxon>
        <taxon>Basidiomycota</taxon>
        <taxon>Agaricomycotina</taxon>
        <taxon>Agaricomycetes</taxon>
        <taxon>Russulales</taxon>
        <taxon>Bondarzewiaceae</taxon>
        <taxon>Heterobasidion</taxon>
        <taxon>Heterobasidion annosum species complex</taxon>
    </lineage>
</organism>
<dbReference type="HOGENOM" id="CLU_050560_0_0_1"/>
<dbReference type="GeneID" id="20666477"/>
<dbReference type="AlphaFoldDB" id="W4KIV1"/>
<dbReference type="STRING" id="747525.W4KIV1"/>
<feature type="region of interest" description="Disordered" evidence="1">
    <location>
        <begin position="1"/>
        <end position="133"/>
    </location>
</feature>
<feature type="compositionally biased region" description="Polar residues" evidence="1">
    <location>
        <begin position="9"/>
        <end position="18"/>
    </location>
</feature>
<proteinExistence type="predicted"/>
<gene>
    <name evidence="2" type="ORF">HETIRDRAFT_115378</name>
</gene>
<dbReference type="RefSeq" id="XP_009542121.1">
    <property type="nucleotide sequence ID" value="XM_009543826.1"/>
</dbReference>
<keyword evidence="3" id="KW-1185">Reference proteome</keyword>
<feature type="region of interest" description="Disordered" evidence="1">
    <location>
        <begin position="236"/>
        <end position="274"/>
    </location>
</feature>
<protein>
    <submittedName>
        <fullName evidence="2">Uncharacterized protein</fullName>
    </submittedName>
</protein>